<dbReference type="EMBL" id="SMBH01000005">
    <property type="protein sequence ID" value="TCU16407.1"/>
    <property type="molecule type" value="Genomic_DNA"/>
</dbReference>
<dbReference type="CDD" id="cd08512">
    <property type="entry name" value="PBP2_NikA_DppA_OppA_like_7"/>
    <property type="match status" value="1"/>
</dbReference>
<feature type="domain" description="Solute-binding protein family 5" evidence="4">
    <location>
        <begin position="81"/>
        <end position="458"/>
    </location>
</feature>
<dbReference type="Proteomes" id="UP000294576">
    <property type="component" value="Unassembled WGS sequence"/>
</dbReference>
<keyword evidence="3" id="KW-0732">Signal</keyword>
<evidence type="ECO:0000256" key="1">
    <source>
        <dbReference type="ARBA" id="ARBA00004418"/>
    </source>
</evidence>
<reference evidence="5 6" key="1">
    <citation type="submission" date="2019-03" db="EMBL/GenBank/DDBJ databases">
        <title>Genomic Encyclopedia of Type Strains, Phase IV (KMG-V): Genome sequencing to study the core and pangenomes of soil and plant-associated prokaryotes.</title>
        <authorList>
            <person name="Whitman W."/>
        </authorList>
    </citation>
    <scope>NUCLEOTIDE SEQUENCE [LARGE SCALE GENOMIC DNA]</scope>
    <source>
        <strain evidence="5 6">Hc14</strain>
    </source>
</reference>
<dbReference type="GO" id="GO:0030288">
    <property type="term" value="C:outer membrane-bounded periplasmic space"/>
    <property type="evidence" value="ECO:0007669"/>
    <property type="project" value="UniProtKB-ARBA"/>
</dbReference>
<dbReference type="GO" id="GO:0043190">
    <property type="term" value="C:ATP-binding cassette (ABC) transporter complex"/>
    <property type="evidence" value="ECO:0007669"/>
    <property type="project" value="InterPro"/>
</dbReference>
<evidence type="ECO:0000313" key="5">
    <source>
        <dbReference type="EMBL" id="TCU16407.1"/>
    </source>
</evidence>
<dbReference type="RefSeq" id="WP_132562184.1">
    <property type="nucleotide sequence ID" value="NZ_SMBH01000005.1"/>
</dbReference>
<dbReference type="GO" id="GO:1904680">
    <property type="term" value="F:peptide transmembrane transporter activity"/>
    <property type="evidence" value="ECO:0007669"/>
    <property type="project" value="TreeGrafter"/>
</dbReference>
<organism evidence="5 6">
    <name type="scientific">Rhizobium sullae</name>
    <name type="common">Rhizobium hedysari</name>
    <dbReference type="NCBI Taxonomy" id="50338"/>
    <lineage>
        <taxon>Bacteria</taxon>
        <taxon>Pseudomonadati</taxon>
        <taxon>Pseudomonadota</taxon>
        <taxon>Alphaproteobacteria</taxon>
        <taxon>Hyphomicrobiales</taxon>
        <taxon>Rhizobiaceae</taxon>
        <taxon>Rhizobium/Agrobacterium group</taxon>
        <taxon>Rhizobium</taxon>
    </lineage>
</organism>
<dbReference type="Gene3D" id="3.10.105.10">
    <property type="entry name" value="Dipeptide-binding Protein, Domain 3"/>
    <property type="match status" value="1"/>
</dbReference>
<accession>A0A4R3Q7G3</accession>
<dbReference type="Pfam" id="PF00496">
    <property type="entry name" value="SBP_bac_5"/>
    <property type="match status" value="1"/>
</dbReference>
<proteinExistence type="inferred from homology"/>
<dbReference type="SUPFAM" id="SSF53850">
    <property type="entry name" value="Periplasmic binding protein-like II"/>
    <property type="match status" value="1"/>
</dbReference>
<dbReference type="GO" id="GO:0015833">
    <property type="term" value="P:peptide transport"/>
    <property type="evidence" value="ECO:0007669"/>
    <property type="project" value="TreeGrafter"/>
</dbReference>
<dbReference type="Gene3D" id="3.90.76.10">
    <property type="entry name" value="Dipeptide-binding Protein, Domain 1"/>
    <property type="match status" value="1"/>
</dbReference>
<sequence>MMISKLSRNFRALSAGAALSLLMLTAPGAYAETPKDTLVEGFAIDDIITMDPGEAFELSTAEMTTNTYSLLVRLDLDDTSKVKGDLAESWSVSDDGLTYTFKLKPGLKFASGNPITAEDVAWSFERAVKLDKSPAFILTQFGLTGDNVTEKAKAADENTFVFTVDKAYAPSFVLNCLTATVASVVDKKLVMEHLKPMTPSAEYKYDNDFGNEWLKTGYAGSGAYKLREWRANEVVVLERNDNYYGDKAKLNRVIYRYMKESAAQRLALEAGDIDIARNLEPGDLEAVSKNADLASTSAPKGTIYYVSLNLKNENLKKPEVQQAFKYLVDYDAISSTLIKGIGEIHQTFLPKGQLGAIDENPFKLDVAKAKELLAKAGLPDGFSVTMDVRNTQPVTGIAESMQQTLAQAGVKLEIIPGDGKQTLTKYRARTHDMYIGQWGSDYFDPNSNADTFTANPDNSDAGTNKTLAWRNTFETPELDKQAKAALLERDSAKRAAIYQDIQKKYLENSPFVFIFQQIEVAGYRKNLKDFKLGPSFDTNFVGPIAKE</sequence>
<dbReference type="AlphaFoldDB" id="A0A4R3Q7G3"/>
<evidence type="ECO:0000313" key="6">
    <source>
        <dbReference type="Proteomes" id="UP000294576"/>
    </source>
</evidence>
<dbReference type="Gene3D" id="3.40.190.10">
    <property type="entry name" value="Periplasmic binding protein-like II"/>
    <property type="match status" value="1"/>
</dbReference>
<evidence type="ECO:0000256" key="3">
    <source>
        <dbReference type="SAM" id="SignalP"/>
    </source>
</evidence>
<dbReference type="InterPro" id="IPR039424">
    <property type="entry name" value="SBP_5"/>
</dbReference>
<comment type="caution">
    <text evidence="5">The sequence shown here is derived from an EMBL/GenBank/DDBJ whole genome shotgun (WGS) entry which is preliminary data.</text>
</comment>
<name>A0A4R3Q7G3_RHISU</name>
<comment type="subcellular location">
    <subcellularLocation>
        <location evidence="1">Periplasm</location>
    </subcellularLocation>
</comment>
<evidence type="ECO:0000259" key="4">
    <source>
        <dbReference type="Pfam" id="PF00496"/>
    </source>
</evidence>
<feature type="signal peptide" evidence="3">
    <location>
        <begin position="1"/>
        <end position="31"/>
    </location>
</feature>
<dbReference type="PANTHER" id="PTHR30290">
    <property type="entry name" value="PERIPLASMIC BINDING COMPONENT OF ABC TRANSPORTER"/>
    <property type="match status" value="1"/>
</dbReference>
<protein>
    <submittedName>
        <fullName evidence="5">Peptide/nickel transport system substrate-binding protein</fullName>
    </submittedName>
</protein>
<evidence type="ECO:0000256" key="2">
    <source>
        <dbReference type="ARBA" id="ARBA00005695"/>
    </source>
</evidence>
<comment type="similarity">
    <text evidence="2">Belongs to the bacterial solute-binding protein 5 family.</text>
</comment>
<dbReference type="PIRSF" id="PIRSF002741">
    <property type="entry name" value="MppA"/>
    <property type="match status" value="1"/>
</dbReference>
<dbReference type="InterPro" id="IPR030678">
    <property type="entry name" value="Peptide/Ni-bd"/>
</dbReference>
<dbReference type="InterPro" id="IPR000914">
    <property type="entry name" value="SBP_5_dom"/>
</dbReference>
<feature type="chain" id="PRO_5020855167" evidence="3">
    <location>
        <begin position="32"/>
        <end position="547"/>
    </location>
</feature>
<gene>
    <name evidence="5" type="ORF">EV132_105159</name>
</gene>